<sequence>MPFLYYRKLDQVLNLSGNRIKFKRIKDQNKKNLPNDGWSSNHDWTVWNWLRDHKNNNIAWIWKSIKKHKEKKADISDAGMIYADGNPSKFQKFLGDHI</sequence>
<organism evidence="1 2">
    <name type="scientific">Polaribacter reichenbachii</name>
    <dbReference type="NCBI Taxonomy" id="996801"/>
    <lineage>
        <taxon>Bacteria</taxon>
        <taxon>Pseudomonadati</taxon>
        <taxon>Bacteroidota</taxon>
        <taxon>Flavobacteriia</taxon>
        <taxon>Flavobacteriales</taxon>
        <taxon>Flavobacteriaceae</taxon>
    </lineage>
</organism>
<dbReference type="KEGG" id="prn:BW723_13440"/>
<dbReference type="OrthoDB" id="6382233at2"/>
<protein>
    <submittedName>
        <fullName evidence="1">Uncharacterized protein</fullName>
    </submittedName>
</protein>
<evidence type="ECO:0000313" key="2">
    <source>
        <dbReference type="Proteomes" id="UP000092612"/>
    </source>
</evidence>
<evidence type="ECO:0000313" key="1">
    <source>
        <dbReference type="EMBL" id="OBY65644.1"/>
    </source>
</evidence>
<accession>A0A1B8U196</accession>
<name>A0A1B8U196_9FLAO</name>
<reference evidence="2" key="1">
    <citation type="submission" date="2016-02" db="EMBL/GenBank/DDBJ databases">
        <title>Paenibacillus sp. LPB0068, isolated from Crassostrea gigas.</title>
        <authorList>
            <person name="Shin S.-K."/>
            <person name="Yi H."/>
        </authorList>
    </citation>
    <scope>NUCLEOTIDE SEQUENCE [LARGE SCALE GENOMIC DNA]</scope>
    <source>
        <strain evidence="2">KCTC 23969</strain>
    </source>
</reference>
<keyword evidence="2" id="KW-1185">Reference proteome</keyword>
<dbReference type="STRING" id="996801.BW723_13440"/>
<dbReference type="RefSeq" id="WP_068360091.1">
    <property type="nucleotide sequence ID" value="NZ_CP019337.1"/>
</dbReference>
<dbReference type="EMBL" id="LSFL01000030">
    <property type="protein sequence ID" value="OBY65644.1"/>
    <property type="molecule type" value="Genomic_DNA"/>
</dbReference>
<dbReference type="AlphaFoldDB" id="A0A1B8U196"/>
<comment type="caution">
    <text evidence="1">The sequence shown here is derived from an EMBL/GenBank/DDBJ whole genome shotgun (WGS) entry which is preliminary data.</text>
</comment>
<proteinExistence type="predicted"/>
<gene>
    <name evidence="1" type="ORF">LPB301_08340</name>
</gene>
<dbReference type="Proteomes" id="UP000092612">
    <property type="component" value="Unassembled WGS sequence"/>
</dbReference>